<evidence type="ECO:0000256" key="6">
    <source>
        <dbReference type="ARBA" id="ARBA00023237"/>
    </source>
</evidence>
<evidence type="ECO:0000313" key="9">
    <source>
        <dbReference type="EMBL" id="MFK2929877.1"/>
    </source>
</evidence>
<keyword evidence="3" id="KW-1134">Transmembrane beta strand</keyword>
<dbReference type="EMBL" id="JADIKL010000002">
    <property type="protein sequence ID" value="MFK2929877.1"/>
    <property type="molecule type" value="Genomic_DNA"/>
</dbReference>
<evidence type="ECO:0000256" key="5">
    <source>
        <dbReference type="ARBA" id="ARBA00023136"/>
    </source>
</evidence>
<comment type="caution">
    <text evidence="9">The sequence shown here is derived from an EMBL/GenBank/DDBJ whole genome shotgun (WGS) entry which is preliminary data.</text>
</comment>
<dbReference type="InterPro" id="IPR057601">
    <property type="entry name" value="Oar-like_b-barrel"/>
</dbReference>
<dbReference type="Proteomes" id="UP001620397">
    <property type="component" value="Unassembled WGS sequence"/>
</dbReference>
<dbReference type="InterPro" id="IPR036942">
    <property type="entry name" value="Beta-barrel_TonB_sf"/>
</dbReference>
<proteinExistence type="predicted"/>
<evidence type="ECO:0000259" key="8">
    <source>
        <dbReference type="Pfam" id="PF25183"/>
    </source>
</evidence>
<accession>A0ABW8KFF5</accession>
<dbReference type="Pfam" id="PF25183">
    <property type="entry name" value="OMP_b-brl_4"/>
    <property type="match status" value="1"/>
</dbReference>
<feature type="signal peptide" evidence="7">
    <location>
        <begin position="1"/>
        <end position="37"/>
    </location>
</feature>
<keyword evidence="5" id="KW-0472">Membrane</keyword>
<keyword evidence="2" id="KW-0813">Transport</keyword>
<sequence length="1044" mass="112376">MNIAKLRNPSLHGARLRRTALALAIATGAGMSGQVLAQATTGTIFGSAPTSGATVQVTGGAGVNRTVSVDSTGHYSVTVPVGSYTVNLLQNGTVVQSHSNVSPVAGGASEADFAQAGGDNAKSLGTVTVTANALPAIDVTSTTQNLTITSQQLAQLPLARSSASIALLAPGTAAGAAMLGGGPTGEAVVSFGGSSIVENAYYINGFNTSDPLSNTGGITLPYGSIDQQQTLTSGYGAQYGRSAGGVISQVGKSGTNDWHFGGQVLWAPTFARESAVNNYWNNPLSTTSGEMYGNLQSYNRRENSWNTVYDAYVGGPLIKDTLFLFLSAEADKTQGQVMQSVNAGKMYYYKNSDPKFYGKLDWNINSSNILSLTGIYNSAQNDPSQYYNYDSIAHAIGNFASLGQRNKTSFGIWVAKYTSYITDNLTANLMFGKMDGKYYSYQPPFPGYDPNQTYIGNGGQFQNPAYLSCASCYVNNSNVNLYQSNPGHKSEVRNLRLDFDWKLGNHDIQFGIDNDTDIDKADGQTVTGPGYAWYYEQAGSPTTDAVGGLVGPGTPCVPVNGAMTKGCYVTKYVFTTSASVEVMQRAQYIQDNWQVTPNLLLNIGLRNDQFTNYNPAGQAYLRLTKPQWAPRVGFSWDVFGDSTLKVFGNLGRYYLAMPTAVALRVAGAPLYTNQFYTYSGINSDGTPINPTLIPNSLPNNVYYVNGENGQPIDAKVASAQNLKAEYQDQFVLGMQQQINSSWVYGVTGTVNKIGRAIDDTDAGGPDAPAIIAAAAAQGITLDPTLISQSVLINPGQANTFVIPNGKGGYYNVKVSNAQLGMPQLKRKYYSADLYLEHPFDGKWWAKIDYTFSRSYGNYEGPVQSNIGQGGSSQSGTEQWDFPQIMSYSNGLLANDQKHQLRIYGSYQVTPEWSVGGTYRIASGTPASCLGFYGPQQSDPGGTYGASYHWCNGVPTPGGTTGFTPWTHQLNLQVDYRPEFAKHKLDFSLQIHNVFNEQNPTQYYATYNSGNAPGPGQTAAFDPGYRLPYALENPRYLQFGISYDY</sequence>
<gene>
    <name evidence="9" type="ORF">ISP14_03640</name>
</gene>
<dbReference type="InterPro" id="IPR039426">
    <property type="entry name" value="TonB-dep_rcpt-like"/>
</dbReference>
<keyword evidence="10" id="KW-1185">Reference proteome</keyword>
<dbReference type="InterPro" id="IPR037066">
    <property type="entry name" value="Plug_dom_sf"/>
</dbReference>
<dbReference type="SUPFAM" id="SSF56935">
    <property type="entry name" value="Porins"/>
    <property type="match status" value="1"/>
</dbReference>
<reference evidence="9 10" key="1">
    <citation type="submission" date="2020-10" db="EMBL/GenBank/DDBJ databases">
        <title>Phylogeny of dyella-like bacteria.</title>
        <authorList>
            <person name="Fu J."/>
        </authorList>
    </citation>
    <scope>NUCLEOTIDE SEQUENCE [LARGE SCALE GENOMIC DNA]</scope>
    <source>
        <strain evidence="9 10">DKC-1</strain>
    </source>
</reference>
<comment type="subcellular location">
    <subcellularLocation>
        <location evidence="1">Cell outer membrane</location>
        <topology evidence="1">Multi-pass membrane protein</topology>
    </subcellularLocation>
</comment>
<organism evidence="9 10">
    <name type="scientific">Dyella agri</name>
    <dbReference type="NCBI Taxonomy" id="1926869"/>
    <lineage>
        <taxon>Bacteria</taxon>
        <taxon>Pseudomonadati</taxon>
        <taxon>Pseudomonadota</taxon>
        <taxon>Gammaproteobacteria</taxon>
        <taxon>Lysobacterales</taxon>
        <taxon>Rhodanobacteraceae</taxon>
        <taxon>Dyella</taxon>
    </lineage>
</organism>
<evidence type="ECO:0000256" key="3">
    <source>
        <dbReference type="ARBA" id="ARBA00022452"/>
    </source>
</evidence>
<dbReference type="Gene3D" id="2.60.40.1120">
    <property type="entry name" value="Carboxypeptidase-like, regulatory domain"/>
    <property type="match status" value="1"/>
</dbReference>
<keyword evidence="6" id="KW-0998">Cell outer membrane</keyword>
<evidence type="ECO:0000256" key="7">
    <source>
        <dbReference type="SAM" id="SignalP"/>
    </source>
</evidence>
<dbReference type="Gene3D" id="2.170.130.10">
    <property type="entry name" value="TonB-dependent receptor, plug domain"/>
    <property type="match status" value="1"/>
</dbReference>
<evidence type="ECO:0000256" key="2">
    <source>
        <dbReference type="ARBA" id="ARBA00022448"/>
    </source>
</evidence>
<evidence type="ECO:0000313" key="10">
    <source>
        <dbReference type="Proteomes" id="UP001620397"/>
    </source>
</evidence>
<dbReference type="Gene3D" id="2.40.170.20">
    <property type="entry name" value="TonB-dependent receptor, beta-barrel domain"/>
    <property type="match status" value="1"/>
</dbReference>
<keyword evidence="7" id="KW-0732">Signal</keyword>
<protein>
    <submittedName>
        <fullName evidence="9">Oar protein</fullName>
    </submittedName>
</protein>
<name>A0ABW8KFF5_9GAMM</name>
<dbReference type="PANTHER" id="PTHR30069:SF46">
    <property type="entry name" value="OAR PROTEIN"/>
    <property type="match status" value="1"/>
</dbReference>
<feature type="chain" id="PRO_5047149679" evidence="7">
    <location>
        <begin position="38"/>
        <end position="1044"/>
    </location>
</feature>
<dbReference type="PANTHER" id="PTHR30069">
    <property type="entry name" value="TONB-DEPENDENT OUTER MEMBRANE RECEPTOR"/>
    <property type="match status" value="1"/>
</dbReference>
<evidence type="ECO:0000256" key="1">
    <source>
        <dbReference type="ARBA" id="ARBA00004571"/>
    </source>
</evidence>
<keyword evidence="4" id="KW-0812">Transmembrane</keyword>
<feature type="domain" description="TonB-dependent transporter Oar-like beta-barrel" evidence="8">
    <location>
        <begin position="351"/>
        <end position="928"/>
    </location>
</feature>
<evidence type="ECO:0000256" key="4">
    <source>
        <dbReference type="ARBA" id="ARBA00022692"/>
    </source>
</evidence>